<protein>
    <submittedName>
        <fullName evidence="1">Uncharacterized protein</fullName>
    </submittedName>
</protein>
<evidence type="ECO:0000313" key="1">
    <source>
        <dbReference type="EMBL" id="OZC34494.1"/>
    </source>
</evidence>
<proteinExistence type="predicted"/>
<evidence type="ECO:0000313" key="2">
    <source>
        <dbReference type="Proteomes" id="UP000216984"/>
    </source>
</evidence>
<keyword evidence="2" id="KW-1185">Reference proteome</keyword>
<name>A0A7Z1IL03_9GAMM</name>
<comment type="caution">
    <text evidence="1">The sequence shown here is derived from an EMBL/GenBank/DDBJ whole genome shotgun (WGS) entry which is preliminary data.</text>
</comment>
<dbReference type="Proteomes" id="UP000216984">
    <property type="component" value="Unassembled WGS sequence"/>
</dbReference>
<accession>A0A7Z1IL03</accession>
<gene>
    <name evidence="1" type="ORF">B9Q17_06160</name>
</gene>
<dbReference type="AlphaFoldDB" id="A0A7Z1IL03"/>
<reference evidence="1 2" key="1">
    <citation type="submission" date="2017-06" db="EMBL/GenBank/DDBJ databases">
        <title>Draft genome sequence of the halophilic bacterium Marinobacter vinifirmus FB1.</title>
        <authorList>
            <person name="Stepanov V.G."/>
            <person name="Roberts D.J."/>
            <person name="Fox G.E."/>
        </authorList>
    </citation>
    <scope>NUCLEOTIDE SEQUENCE [LARGE SCALE GENOMIC DNA]</scope>
    <source>
        <strain evidence="1 2">FB1</strain>
    </source>
</reference>
<organism evidence="1 2">
    <name type="scientific">Marinobacter vinifirmus</name>
    <dbReference type="NCBI Taxonomy" id="355591"/>
    <lineage>
        <taxon>Bacteria</taxon>
        <taxon>Pseudomonadati</taxon>
        <taxon>Pseudomonadota</taxon>
        <taxon>Gammaproteobacteria</taxon>
        <taxon>Pseudomonadales</taxon>
        <taxon>Marinobacteraceae</taxon>
        <taxon>Marinobacter</taxon>
    </lineage>
</organism>
<dbReference type="EMBL" id="NEFY01000046">
    <property type="protein sequence ID" value="OZC34494.1"/>
    <property type="molecule type" value="Genomic_DNA"/>
</dbReference>
<sequence>MTTRQAYSDFLKRLKMEPPVECEFSVGDIVTFTNEYGVSFPGNKVIGFAADDEFYGRFIHLDKEAWWFPVRPAELTLECKASESR</sequence>